<dbReference type="SUPFAM" id="SSF103190">
    <property type="entry name" value="Sensory domain-like"/>
    <property type="match status" value="2"/>
</dbReference>
<evidence type="ECO:0000259" key="9">
    <source>
        <dbReference type="PROSITE" id="PS50887"/>
    </source>
</evidence>
<feature type="domain" description="GGDEF" evidence="9">
    <location>
        <begin position="395"/>
        <end position="523"/>
    </location>
</feature>
<evidence type="ECO:0000256" key="3">
    <source>
        <dbReference type="ARBA" id="ARBA00022475"/>
    </source>
</evidence>
<accession>A0A370F5X7</accession>
<dbReference type="InterPro" id="IPR043128">
    <property type="entry name" value="Rev_trsase/Diguanyl_cyclase"/>
</dbReference>
<evidence type="ECO:0000313" key="10">
    <source>
        <dbReference type="EMBL" id="RDI19030.1"/>
    </source>
</evidence>
<keyword evidence="6 8" id="KW-0472">Membrane</keyword>
<evidence type="ECO:0000256" key="6">
    <source>
        <dbReference type="ARBA" id="ARBA00023136"/>
    </source>
</evidence>
<evidence type="ECO:0000313" key="11">
    <source>
        <dbReference type="Proteomes" id="UP000255265"/>
    </source>
</evidence>
<dbReference type="NCBIfam" id="TIGR00254">
    <property type="entry name" value="GGDEF"/>
    <property type="match status" value="1"/>
</dbReference>
<dbReference type="CDD" id="cd12914">
    <property type="entry name" value="PDC1_DGC_like"/>
    <property type="match status" value="1"/>
</dbReference>
<evidence type="ECO:0000256" key="1">
    <source>
        <dbReference type="ARBA" id="ARBA00004651"/>
    </source>
</evidence>
<dbReference type="GO" id="GO:0052621">
    <property type="term" value="F:diguanylate cyclase activity"/>
    <property type="evidence" value="ECO:0007669"/>
    <property type="project" value="UniProtKB-EC"/>
</dbReference>
<keyword evidence="11" id="KW-1185">Reference proteome</keyword>
<evidence type="ECO:0000256" key="5">
    <source>
        <dbReference type="ARBA" id="ARBA00022989"/>
    </source>
</evidence>
<keyword evidence="3" id="KW-1003">Cell membrane</keyword>
<feature type="transmembrane region" description="Helical" evidence="8">
    <location>
        <begin position="12"/>
        <end position="38"/>
    </location>
</feature>
<dbReference type="OrthoDB" id="9812260at2"/>
<dbReference type="Gene3D" id="3.30.70.270">
    <property type="match status" value="1"/>
</dbReference>
<proteinExistence type="predicted"/>
<dbReference type="EC" id="2.7.7.65" evidence="2"/>
<dbReference type="PANTHER" id="PTHR45138">
    <property type="entry name" value="REGULATORY COMPONENTS OF SENSORY TRANSDUCTION SYSTEM"/>
    <property type="match status" value="1"/>
</dbReference>
<evidence type="ECO:0000256" key="4">
    <source>
        <dbReference type="ARBA" id="ARBA00022692"/>
    </source>
</evidence>
<dbReference type="GO" id="GO:0005886">
    <property type="term" value="C:plasma membrane"/>
    <property type="evidence" value="ECO:0007669"/>
    <property type="project" value="UniProtKB-SubCell"/>
</dbReference>
<organism evidence="10 11">
    <name type="scientific">Pseudacidovorax intermedius</name>
    <dbReference type="NCBI Taxonomy" id="433924"/>
    <lineage>
        <taxon>Bacteria</taxon>
        <taxon>Pseudomonadati</taxon>
        <taxon>Pseudomonadota</taxon>
        <taxon>Betaproteobacteria</taxon>
        <taxon>Burkholderiales</taxon>
        <taxon>Comamonadaceae</taxon>
        <taxon>Pseudacidovorax</taxon>
    </lineage>
</organism>
<dbReference type="PROSITE" id="PS50887">
    <property type="entry name" value="GGDEF"/>
    <property type="match status" value="1"/>
</dbReference>
<keyword evidence="4 8" id="KW-0812">Transmembrane</keyword>
<dbReference type="RefSeq" id="WP_114804499.1">
    <property type="nucleotide sequence ID" value="NZ_QQAV01000013.1"/>
</dbReference>
<keyword evidence="5 8" id="KW-1133">Transmembrane helix</keyword>
<gene>
    <name evidence="10" type="ORF">DFR41_11312</name>
</gene>
<dbReference type="InterPro" id="IPR000160">
    <property type="entry name" value="GGDEF_dom"/>
</dbReference>
<reference evidence="10 11" key="1">
    <citation type="submission" date="2018-07" db="EMBL/GenBank/DDBJ databases">
        <title>Genomic Encyclopedia of Type Strains, Phase IV (KMG-IV): sequencing the most valuable type-strain genomes for metagenomic binning, comparative biology and taxonomic classification.</title>
        <authorList>
            <person name="Goeker M."/>
        </authorList>
    </citation>
    <scope>NUCLEOTIDE SEQUENCE [LARGE SCALE GENOMIC DNA]</scope>
    <source>
        <strain evidence="10 11">DSM 21352</strain>
    </source>
</reference>
<dbReference type="InterPro" id="IPR029151">
    <property type="entry name" value="Sensor-like_sf"/>
</dbReference>
<dbReference type="CDD" id="cd18774">
    <property type="entry name" value="PDC2_HK_sensor"/>
    <property type="match status" value="1"/>
</dbReference>
<dbReference type="Gene3D" id="3.30.450.20">
    <property type="entry name" value="PAS domain"/>
    <property type="match status" value="1"/>
</dbReference>
<dbReference type="FunFam" id="3.30.70.270:FF:000001">
    <property type="entry name" value="Diguanylate cyclase domain protein"/>
    <property type="match status" value="1"/>
</dbReference>
<dbReference type="InterPro" id="IPR033479">
    <property type="entry name" value="dCache_1"/>
</dbReference>
<comment type="subcellular location">
    <subcellularLocation>
        <location evidence="1">Cell membrane</location>
        <topology evidence="1">Multi-pass membrane protein</topology>
    </subcellularLocation>
</comment>
<dbReference type="SUPFAM" id="SSF55073">
    <property type="entry name" value="Nucleotide cyclase"/>
    <property type="match status" value="1"/>
</dbReference>
<name>A0A370F5X7_9BURK</name>
<dbReference type="PANTHER" id="PTHR45138:SF9">
    <property type="entry name" value="DIGUANYLATE CYCLASE DGCM-RELATED"/>
    <property type="match status" value="1"/>
</dbReference>
<comment type="caution">
    <text evidence="10">The sequence shown here is derived from an EMBL/GenBank/DDBJ whole genome shotgun (WGS) entry which is preliminary data.</text>
</comment>
<dbReference type="SMART" id="SM00267">
    <property type="entry name" value="GGDEF"/>
    <property type="match status" value="1"/>
</dbReference>
<dbReference type="Pfam" id="PF00990">
    <property type="entry name" value="GGDEF"/>
    <property type="match status" value="1"/>
</dbReference>
<dbReference type="InterPro" id="IPR029787">
    <property type="entry name" value="Nucleotide_cyclase"/>
</dbReference>
<dbReference type="Proteomes" id="UP000255265">
    <property type="component" value="Unassembled WGS sequence"/>
</dbReference>
<comment type="catalytic activity">
    <reaction evidence="7">
        <text>2 GTP = 3',3'-c-di-GMP + 2 diphosphate</text>
        <dbReference type="Rhea" id="RHEA:24898"/>
        <dbReference type="ChEBI" id="CHEBI:33019"/>
        <dbReference type="ChEBI" id="CHEBI:37565"/>
        <dbReference type="ChEBI" id="CHEBI:58805"/>
        <dbReference type="EC" id="2.7.7.65"/>
    </reaction>
</comment>
<dbReference type="Pfam" id="PF02743">
    <property type="entry name" value="dCache_1"/>
    <property type="match status" value="1"/>
</dbReference>
<dbReference type="AlphaFoldDB" id="A0A370F5X7"/>
<protein>
    <recommendedName>
        <fullName evidence="2">diguanylate cyclase</fullName>
        <ecNumber evidence="2">2.7.7.65</ecNumber>
    </recommendedName>
</protein>
<dbReference type="EMBL" id="QQAV01000013">
    <property type="protein sequence ID" value="RDI19030.1"/>
    <property type="molecule type" value="Genomic_DNA"/>
</dbReference>
<dbReference type="InterPro" id="IPR050469">
    <property type="entry name" value="Diguanylate_Cyclase"/>
</dbReference>
<evidence type="ECO:0000256" key="8">
    <source>
        <dbReference type="SAM" id="Phobius"/>
    </source>
</evidence>
<evidence type="ECO:0000256" key="2">
    <source>
        <dbReference type="ARBA" id="ARBA00012528"/>
    </source>
</evidence>
<sequence length="523" mass="56450">MKSVRRRWPLVVNLRHLIIALTTSSAVVSLLATFYASYKVQRQQLIAQSLESNLAYANKLASSTDDYFKGVLQQMAYAASQVAPALNDTRRVDAEARRLHLQTDSLNSVVIADSAGRVLADSPPQLNLRGSLLHTPQATQALEAAGPRVSAPYLAPSGNMLVLVSQPIVAADGARKGVILGAIYLRQQSALNKLLGTHYYHDGSYLYVVDRERRILYHPETQRVGSVMGINPAADRIVQGVSGSEVLVNSRGVEMVAGYSIVPTTGWGIVVQRPLSATLAPIGALMRQVMEWTLPLAAVALLLVWAFALKIASPLHALAATAASYRPGESDARLRSISSWYLEAAQLKKAMLRGLGVFDGNLRRLQKDAATDPLTGLGNRRQFDFSLAVLTEGETPFCVVLLDIDFFKQVNDRFGHNAGDAHLRQLAGLMAEGLRPEDLACRIGGEEFALLLPGTALTEAVAIAESLRRRAAESAAPDGQAGTLSLGVAEWQGPDDDVEAVLRTADERLYAAKAQGRNRVVFG</sequence>
<dbReference type="CDD" id="cd01949">
    <property type="entry name" value="GGDEF"/>
    <property type="match status" value="1"/>
</dbReference>
<evidence type="ECO:0000256" key="7">
    <source>
        <dbReference type="ARBA" id="ARBA00034247"/>
    </source>
</evidence>